<dbReference type="EMBL" id="JAUSUP010000005">
    <property type="protein sequence ID" value="MDQ0352148.1"/>
    <property type="molecule type" value="Genomic_DNA"/>
</dbReference>
<evidence type="ECO:0000256" key="3">
    <source>
        <dbReference type="ARBA" id="ARBA00022475"/>
    </source>
</evidence>
<feature type="transmembrane region" description="Helical" evidence="7">
    <location>
        <begin position="141"/>
        <end position="164"/>
    </location>
</feature>
<feature type="domain" description="EamA" evidence="8">
    <location>
        <begin position="4"/>
        <end position="135"/>
    </location>
</feature>
<reference evidence="9 10" key="1">
    <citation type="submission" date="2023-07" db="EMBL/GenBank/DDBJ databases">
        <title>Genomic Encyclopedia of Type Strains, Phase IV (KMG-IV): sequencing the most valuable type-strain genomes for metagenomic binning, comparative biology and taxonomic classification.</title>
        <authorList>
            <person name="Goeker M."/>
        </authorList>
    </citation>
    <scope>NUCLEOTIDE SEQUENCE [LARGE SCALE GENOMIC DNA]</scope>
    <source>
        <strain evidence="9 10">DSM 15448</strain>
    </source>
</reference>
<dbReference type="PANTHER" id="PTHR32322:SF18">
    <property type="entry name" value="S-ADENOSYLMETHIONINE_S-ADENOSYLHOMOCYSTEINE TRANSPORTER"/>
    <property type="match status" value="1"/>
</dbReference>
<sequence>MRSSVWLVLIGAILWGTTGTAQALAPEESTPLVVGALRLLIGGGSLFLLVYFQKRLSIKGIPKKPLLVSAIAMALYQPFFFSGVDLTGVAIGTVIAICSAPIFAGLMEGVIHKRLPDLVWAISTVLAVVGCLLLFQSGESVTFNFLGMVFALMAGLAFAIYTFVSKDLVTNYPSDVVVAVVFSTAAIFLLPILFVYDTSWLVQSSGAISMLHLGLIATALAYLLFARGLKGIPASMAVTLALAEPVTAALLGILLIGEPLTIVSGLGLLLLIVGLVLLANKPKVLNFITAHKKS</sequence>
<feature type="transmembrane region" description="Helical" evidence="7">
    <location>
        <begin position="176"/>
        <end position="196"/>
    </location>
</feature>
<feature type="transmembrane region" description="Helical" evidence="7">
    <location>
        <begin position="237"/>
        <end position="256"/>
    </location>
</feature>
<accession>A0ABU0DUL2</accession>
<keyword evidence="5 7" id="KW-1133">Transmembrane helix</keyword>
<evidence type="ECO:0000256" key="5">
    <source>
        <dbReference type="ARBA" id="ARBA00022989"/>
    </source>
</evidence>
<dbReference type="Proteomes" id="UP001236723">
    <property type="component" value="Unassembled WGS sequence"/>
</dbReference>
<feature type="transmembrane region" description="Helical" evidence="7">
    <location>
        <begin position="202"/>
        <end position="225"/>
    </location>
</feature>
<dbReference type="RefSeq" id="WP_307068459.1">
    <property type="nucleotide sequence ID" value="NZ_JAUSUP010000005.1"/>
</dbReference>
<feature type="transmembrane region" description="Helical" evidence="7">
    <location>
        <begin position="64"/>
        <end position="81"/>
    </location>
</feature>
<comment type="subcellular location">
    <subcellularLocation>
        <location evidence="1">Cell membrane</location>
        <topology evidence="1">Multi-pass membrane protein</topology>
    </subcellularLocation>
</comment>
<dbReference type="SUPFAM" id="SSF103481">
    <property type="entry name" value="Multidrug resistance efflux transporter EmrE"/>
    <property type="match status" value="2"/>
</dbReference>
<evidence type="ECO:0000256" key="2">
    <source>
        <dbReference type="ARBA" id="ARBA00007362"/>
    </source>
</evidence>
<dbReference type="Gene3D" id="1.10.3730.20">
    <property type="match status" value="1"/>
</dbReference>
<organism evidence="9 10">
    <name type="scientific">Alkalibacillus filiformis</name>
    <dbReference type="NCBI Taxonomy" id="200990"/>
    <lineage>
        <taxon>Bacteria</taxon>
        <taxon>Bacillati</taxon>
        <taxon>Bacillota</taxon>
        <taxon>Bacilli</taxon>
        <taxon>Bacillales</taxon>
        <taxon>Bacillaceae</taxon>
        <taxon>Alkalibacillus</taxon>
    </lineage>
</organism>
<feature type="transmembrane region" description="Helical" evidence="7">
    <location>
        <begin position="118"/>
        <end position="135"/>
    </location>
</feature>
<dbReference type="Pfam" id="PF00892">
    <property type="entry name" value="EamA"/>
    <property type="match status" value="2"/>
</dbReference>
<feature type="transmembrane region" description="Helical" evidence="7">
    <location>
        <begin position="33"/>
        <end position="52"/>
    </location>
</feature>
<keyword evidence="10" id="KW-1185">Reference proteome</keyword>
<keyword evidence="4 7" id="KW-0812">Transmembrane</keyword>
<comment type="caution">
    <text evidence="9">The sequence shown here is derived from an EMBL/GenBank/DDBJ whole genome shotgun (WGS) entry which is preliminary data.</text>
</comment>
<evidence type="ECO:0000259" key="8">
    <source>
        <dbReference type="Pfam" id="PF00892"/>
    </source>
</evidence>
<keyword evidence="6 7" id="KW-0472">Membrane</keyword>
<evidence type="ECO:0000256" key="6">
    <source>
        <dbReference type="ARBA" id="ARBA00023136"/>
    </source>
</evidence>
<dbReference type="PANTHER" id="PTHR32322">
    <property type="entry name" value="INNER MEMBRANE TRANSPORTER"/>
    <property type="match status" value="1"/>
</dbReference>
<evidence type="ECO:0000256" key="4">
    <source>
        <dbReference type="ARBA" id="ARBA00022692"/>
    </source>
</evidence>
<evidence type="ECO:0000313" key="10">
    <source>
        <dbReference type="Proteomes" id="UP001236723"/>
    </source>
</evidence>
<feature type="domain" description="EamA" evidence="8">
    <location>
        <begin position="146"/>
        <end position="278"/>
    </location>
</feature>
<dbReference type="InterPro" id="IPR000620">
    <property type="entry name" value="EamA_dom"/>
</dbReference>
<feature type="transmembrane region" description="Helical" evidence="7">
    <location>
        <begin position="262"/>
        <end position="279"/>
    </location>
</feature>
<protein>
    <submittedName>
        <fullName evidence="9">DME family drug/metabolite transporter</fullName>
    </submittedName>
</protein>
<dbReference type="InterPro" id="IPR037185">
    <property type="entry name" value="EmrE-like"/>
</dbReference>
<keyword evidence="3" id="KW-1003">Cell membrane</keyword>
<evidence type="ECO:0000256" key="7">
    <source>
        <dbReference type="SAM" id="Phobius"/>
    </source>
</evidence>
<evidence type="ECO:0000313" key="9">
    <source>
        <dbReference type="EMBL" id="MDQ0352148.1"/>
    </source>
</evidence>
<dbReference type="InterPro" id="IPR050638">
    <property type="entry name" value="AA-Vitamin_Transporters"/>
</dbReference>
<comment type="similarity">
    <text evidence="2">Belongs to the EamA transporter family.</text>
</comment>
<gene>
    <name evidence="9" type="ORF">J2R98_001982</name>
</gene>
<name>A0ABU0DUL2_9BACI</name>
<feature type="transmembrane region" description="Helical" evidence="7">
    <location>
        <begin position="87"/>
        <end position="106"/>
    </location>
</feature>
<evidence type="ECO:0000256" key="1">
    <source>
        <dbReference type="ARBA" id="ARBA00004651"/>
    </source>
</evidence>
<proteinExistence type="inferred from homology"/>